<dbReference type="AlphaFoldDB" id="A0A0D8XKH7"/>
<dbReference type="GO" id="GO:0032422">
    <property type="term" value="F:purine-rich negative regulatory element binding"/>
    <property type="evidence" value="ECO:0007669"/>
    <property type="project" value="InterPro"/>
</dbReference>
<evidence type="ECO:0000256" key="6">
    <source>
        <dbReference type="ARBA" id="ARBA00022723"/>
    </source>
</evidence>
<dbReference type="Pfam" id="PF01853">
    <property type="entry name" value="MOZ_SAS"/>
    <property type="match status" value="1"/>
</dbReference>
<dbReference type="SUPFAM" id="SSF55729">
    <property type="entry name" value="Acyl-CoA N-acyltransferases (Nat)"/>
    <property type="match status" value="1"/>
</dbReference>
<protein>
    <recommendedName>
        <fullName evidence="4">histone acetyltransferase</fullName>
        <ecNumber evidence="4">2.3.1.48</ecNumber>
    </recommendedName>
</protein>
<dbReference type="GO" id="GO:0005634">
    <property type="term" value="C:nucleus"/>
    <property type="evidence" value="ECO:0007669"/>
    <property type="project" value="UniProtKB-SubCell"/>
</dbReference>
<dbReference type="GO" id="GO:0046972">
    <property type="term" value="F:histone H4K16 acetyltransferase activity"/>
    <property type="evidence" value="ECO:0007669"/>
    <property type="project" value="TreeGrafter"/>
</dbReference>
<dbReference type="GO" id="GO:0035267">
    <property type="term" value="C:NuA4 histone acetyltransferase complex"/>
    <property type="evidence" value="ECO:0007669"/>
    <property type="project" value="TreeGrafter"/>
</dbReference>
<evidence type="ECO:0000256" key="12">
    <source>
        <dbReference type="ARBA" id="ARBA00023163"/>
    </source>
</evidence>
<keyword evidence="13" id="KW-0539">Nucleus</keyword>
<comment type="similarity">
    <text evidence="2">Belongs to the PUR DNA-binding protein family.</text>
</comment>
<evidence type="ECO:0000256" key="7">
    <source>
        <dbReference type="ARBA" id="ARBA00022771"/>
    </source>
</evidence>
<keyword evidence="12" id="KW-0804">Transcription</keyword>
<dbReference type="GO" id="GO:0006355">
    <property type="term" value="P:regulation of DNA-templated transcription"/>
    <property type="evidence" value="ECO:0007669"/>
    <property type="project" value="InterPro"/>
</dbReference>
<evidence type="ECO:0000256" key="14">
    <source>
        <dbReference type="ARBA" id="ARBA00023315"/>
    </source>
</evidence>
<evidence type="ECO:0000256" key="8">
    <source>
        <dbReference type="ARBA" id="ARBA00022833"/>
    </source>
</evidence>
<dbReference type="SMART" id="SM00712">
    <property type="entry name" value="PUR"/>
    <property type="match status" value="2"/>
</dbReference>
<dbReference type="Pfam" id="PF11717">
    <property type="entry name" value="Tudor-knot"/>
    <property type="match status" value="1"/>
</dbReference>
<evidence type="ECO:0000256" key="11">
    <source>
        <dbReference type="ARBA" id="ARBA00023125"/>
    </source>
</evidence>
<evidence type="ECO:0000259" key="16">
    <source>
        <dbReference type="PROSITE" id="PS51726"/>
    </source>
</evidence>
<sequence>MGTNYKSRLVLTMSAATQLCEQLGEMIKFNETLPEGAEVHAENGTLKSEMLVFDARRYYLDLRENKRGRFLRIAQTVTTPRMSRIQIAIPAPGMGDMRDALNEMLEKYAKGYLNDGTDTPKSKQLAADSNKTFYFDIGKNDRGTFVRVTEAKRPSGYRTSITIPQSALDKFRHLLDDVIEDLATPSVKAQVGEDMVVLTSENPSNAENSIPGIDRVVEGSRLMEILRHAKSVVAFICQISIASILGDAEVLLVRNEPPRFYVHYIDCNRRLDEWVEAENLNLDSLRLPQKGKKAVVQSMESTSASGSPEREMSKKSAVVRKRKAQTMDEDSQDGMGQNGASAPSLRGSMSMVGHSEDALTRIRNIEMIELGRHRIQPWYFAPYPQQLVHLPCIYICEFCLKYVKSQTCLKTHMSYAQNLCLLAKLFLDHKTLYYDTDPFLFYVLAFLDDRGFHIVGFFSKEKESAEEYNVACILVLPPYQKMGYGRLLIEFR</sequence>
<dbReference type="InterPro" id="IPR016181">
    <property type="entry name" value="Acyl_CoA_acyltransferase"/>
</dbReference>
<keyword evidence="14" id="KW-0012">Acyltransferase</keyword>
<evidence type="ECO:0000256" key="15">
    <source>
        <dbReference type="SAM" id="MobiDB-lite"/>
    </source>
</evidence>
<dbReference type="PANTHER" id="PTHR10615">
    <property type="entry name" value="HISTONE ACETYLTRANSFERASE"/>
    <property type="match status" value="1"/>
</dbReference>
<keyword evidence="8" id="KW-0862">Zinc</keyword>
<evidence type="ECO:0000256" key="13">
    <source>
        <dbReference type="ARBA" id="ARBA00023242"/>
    </source>
</evidence>
<gene>
    <name evidence="17" type="ORF">DICVIV_11172</name>
</gene>
<comment type="subcellular location">
    <subcellularLocation>
        <location evidence="1">Nucleus</location>
    </subcellularLocation>
</comment>
<dbReference type="InterPro" id="IPR050603">
    <property type="entry name" value="MYST_HAT"/>
</dbReference>
<dbReference type="InterPro" id="IPR006628">
    <property type="entry name" value="PUR-bd_fam"/>
</dbReference>
<name>A0A0D8XKH7_DICVI</name>
<dbReference type="GO" id="GO:0000724">
    <property type="term" value="P:double-strand break repair via homologous recombination"/>
    <property type="evidence" value="ECO:0007669"/>
    <property type="project" value="TreeGrafter"/>
</dbReference>
<evidence type="ECO:0000313" key="17">
    <source>
        <dbReference type="EMBL" id="KJH42841.1"/>
    </source>
</evidence>
<evidence type="ECO:0000313" key="18">
    <source>
        <dbReference type="Proteomes" id="UP000053766"/>
    </source>
</evidence>
<feature type="region of interest" description="Disordered" evidence="15">
    <location>
        <begin position="293"/>
        <end position="347"/>
    </location>
</feature>
<organism evidence="17 18">
    <name type="scientific">Dictyocaulus viviparus</name>
    <name type="common">Bovine lungworm</name>
    <dbReference type="NCBI Taxonomy" id="29172"/>
    <lineage>
        <taxon>Eukaryota</taxon>
        <taxon>Metazoa</taxon>
        <taxon>Ecdysozoa</taxon>
        <taxon>Nematoda</taxon>
        <taxon>Chromadorea</taxon>
        <taxon>Rhabditida</taxon>
        <taxon>Rhabditina</taxon>
        <taxon>Rhabditomorpha</taxon>
        <taxon>Strongyloidea</taxon>
        <taxon>Metastrongylidae</taxon>
        <taxon>Dictyocaulus</taxon>
    </lineage>
</organism>
<evidence type="ECO:0000256" key="3">
    <source>
        <dbReference type="ARBA" id="ARBA00010107"/>
    </source>
</evidence>
<evidence type="ECO:0000256" key="5">
    <source>
        <dbReference type="ARBA" id="ARBA00022679"/>
    </source>
</evidence>
<dbReference type="FunFam" id="3.30.60.60:FF:000001">
    <property type="entry name" value="Histone acetyltransferase"/>
    <property type="match status" value="1"/>
</dbReference>
<keyword evidence="6" id="KW-0479">Metal-binding</keyword>
<dbReference type="PROSITE" id="PS51726">
    <property type="entry name" value="MYST_HAT"/>
    <property type="match status" value="1"/>
</dbReference>
<evidence type="ECO:0000256" key="9">
    <source>
        <dbReference type="ARBA" id="ARBA00022990"/>
    </source>
</evidence>
<evidence type="ECO:0000256" key="1">
    <source>
        <dbReference type="ARBA" id="ARBA00004123"/>
    </source>
</evidence>
<keyword evidence="10" id="KW-0805">Transcription regulation</keyword>
<dbReference type="Gene3D" id="3.30.2450.30">
    <property type="match status" value="1"/>
</dbReference>
<dbReference type="EC" id="2.3.1.48" evidence="4"/>
<evidence type="ECO:0000256" key="10">
    <source>
        <dbReference type="ARBA" id="ARBA00023015"/>
    </source>
</evidence>
<accession>A0A0D8XKH7</accession>
<dbReference type="InterPro" id="IPR002717">
    <property type="entry name" value="HAT_MYST-type"/>
</dbReference>
<proteinExistence type="inferred from homology"/>
<dbReference type="GO" id="GO:0008270">
    <property type="term" value="F:zinc ion binding"/>
    <property type="evidence" value="ECO:0007669"/>
    <property type="project" value="UniProtKB-KW"/>
</dbReference>
<dbReference type="InterPro" id="IPR016197">
    <property type="entry name" value="Chromo-like_dom_sf"/>
</dbReference>
<feature type="domain" description="MYST-type HAT" evidence="16">
    <location>
        <begin position="360"/>
        <end position="492"/>
    </location>
</feature>
<dbReference type="SUPFAM" id="SSF54160">
    <property type="entry name" value="Chromo domain-like"/>
    <property type="match status" value="1"/>
</dbReference>
<dbReference type="Gene3D" id="2.30.30.140">
    <property type="match status" value="1"/>
</dbReference>
<dbReference type="PANTHER" id="PTHR10615:SF219">
    <property type="entry name" value="HISTONE ACETYLTRANSFERASE KAT5"/>
    <property type="match status" value="1"/>
</dbReference>
<dbReference type="Gene3D" id="3.40.630.30">
    <property type="match status" value="1"/>
</dbReference>
<dbReference type="EMBL" id="KN716619">
    <property type="protein sequence ID" value="KJH42841.1"/>
    <property type="molecule type" value="Genomic_DNA"/>
</dbReference>
<dbReference type="OrthoDB" id="787137at2759"/>
<dbReference type="Pfam" id="PF04845">
    <property type="entry name" value="PurA"/>
    <property type="match status" value="1"/>
</dbReference>
<keyword evidence="11" id="KW-0238">DNA-binding</keyword>
<keyword evidence="7" id="KW-0863">Zinc-finger</keyword>
<dbReference type="CDD" id="cd04301">
    <property type="entry name" value="NAT_SF"/>
    <property type="match status" value="1"/>
</dbReference>
<reference evidence="17 18" key="1">
    <citation type="submission" date="2013-11" db="EMBL/GenBank/DDBJ databases">
        <title>Draft genome of the bovine lungworm Dictyocaulus viviparus.</title>
        <authorList>
            <person name="Mitreva M."/>
        </authorList>
    </citation>
    <scope>NUCLEOTIDE SEQUENCE [LARGE SCALE GENOMIC DNA]</scope>
    <source>
        <strain evidence="17 18">HannoverDv2000</strain>
    </source>
</reference>
<keyword evidence="5" id="KW-0808">Transferase</keyword>
<dbReference type="GO" id="GO:0000977">
    <property type="term" value="F:RNA polymerase II transcription regulatory region sequence-specific DNA binding"/>
    <property type="evidence" value="ECO:0007669"/>
    <property type="project" value="InterPro"/>
</dbReference>
<dbReference type="Gene3D" id="3.10.450.700">
    <property type="match status" value="1"/>
</dbReference>
<evidence type="ECO:0000256" key="2">
    <source>
        <dbReference type="ARBA" id="ARBA00009251"/>
    </source>
</evidence>
<keyword evidence="18" id="KW-1185">Reference proteome</keyword>
<dbReference type="STRING" id="29172.A0A0D8XKH7"/>
<evidence type="ECO:0000256" key="4">
    <source>
        <dbReference type="ARBA" id="ARBA00013184"/>
    </source>
</evidence>
<comment type="similarity">
    <text evidence="3">Belongs to the MYST (SAS/MOZ) family.</text>
</comment>
<keyword evidence="9" id="KW-0007">Acetylation</keyword>
<reference evidence="18" key="2">
    <citation type="journal article" date="2016" name="Sci. Rep.">
        <title>Dictyocaulus viviparus genome, variome and transcriptome elucidate lungworm biology and support future intervention.</title>
        <authorList>
            <person name="McNulty S.N."/>
            <person name="Strube C."/>
            <person name="Rosa B.A."/>
            <person name="Martin J.C."/>
            <person name="Tyagi R."/>
            <person name="Choi Y.J."/>
            <person name="Wang Q."/>
            <person name="Hallsworth Pepin K."/>
            <person name="Zhang X."/>
            <person name="Ozersky P."/>
            <person name="Wilson R.K."/>
            <person name="Sternberg P.W."/>
            <person name="Gasser R.B."/>
            <person name="Mitreva M."/>
        </authorList>
    </citation>
    <scope>NUCLEOTIDE SEQUENCE [LARGE SCALE GENOMIC DNA]</scope>
    <source>
        <strain evidence="18">HannoverDv2000</strain>
    </source>
</reference>
<dbReference type="Proteomes" id="UP000053766">
    <property type="component" value="Unassembled WGS sequence"/>
</dbReference>
<dbReference type="InterPro" id="IPR025995">
    <property type="entry name" value="Tudor-knot"/>
</dbReference>